<dbReference type="STRING" id="690567.2556"/>
<proteinExistence type="predicted"/>
<name>A0A0E3W3S1_9FIRM</name>
<keyword evidence="2" id="KW-1185">Reference proteome</keyword>
<dbReference type="EMBL" id="CGIH01000046">
    <property type="protein sequence ID" value="CFY01380.1"/>
    <property type="molecule type" value="Genomic_DNA"/>
</dbReference>
<reference evidence="1 2" key="1">
    <citation type="submission" date="2015-03" db="EMBL/GenBank/DDBJ databases">
        <authorList>
            <person name="Murphy D."/>
        </authorList>
    </citation>
    <scope>NUCLEOTIDE SEQUENCE [LARGE SCALE GENOMIC DNA]</scope>
    <source>
        <strain evidence="1 2">OL-4</strain>
    </source>
</reference>
<gene>
    <name evidence="1" type="ORF">2556</name>
</gene>
<organism evidence="1 2">
    <name type="scientific">Syntrophomonas zehnderi OL-4</name>
    <dbReference type="NCBI Taxonomy" id="690567"/>
    <lineage>
        <taxon>Bacteria</taxon>
        <taxon>Bacillati</taxon>
        <taxon>Bacillota</taxon>
        <taxon>Clostridia</taxon>
        <taxon>Eubacteriales</taxon>
        <taxon>Syntrophomonadaceae</taxon>
        <taxon>Syntrophomonas</taxon>
    </lineage>
</organism>
<sequence length="490" mass="56811">MQTILEKLKALPQENLFLYWQKELELKKELRQHLCEYRQVQIEDGVQYNFLKHSLAYTGCKQTFFSIVFLNMNSLQVQSALLAESQGLVEDFWHSLPGLIKQEKPAPSHLQFLINIFREDFIPDYTDVLQTLELEDCEYLLARTANKSLRKLLKDRQTELLTLSHQDANYGLNNLPDRNSPYPGLYGDKIVTIKQALANIQTCSPQNNVNPNETERSETLIETAQLLFSAGLLGDSLALLRAIYEKEQTRKYIEPQNRVLITRNLSRVLHKTLSMYALLAYPVEAFRKAGNIYQVFFPGLIPDKKTLLFLELYQNLIAHHSGNLQYTLLELADTCRNFNQADDDIDIMLKMMLQPFEVSSEELTRLLNNMQLQLSPHEAYVTMEILRYLEKNQLLDFSRENYTLILNNYMQLFAWIPSPLFLNREIINQMTPGIDEQNRQEANRIWQTRNSYSPAGLYNLNGTNPAASLSGKDNCHYGHPLDLRLFLGVF</sequence>
<dbReference type="RefSeq" id="WP_046499613.1">
    <property type="nucleotide sequence ID" value="NZ_CGIH01000046.1"/>
</dbReference>
<protein>
    <submittedName>
        <fullName evidence="1">Uncharacterized</fullName>
    </submittedName>
</protein>
<accession>A0A0E3W3S1</accession>
<dbReference type="OrthoDB" id="2078200at2"/>
<evidence type="ECO:0000313" key="1">
    <source>
        <dbReference type="EMBL" id="CFY01380.1"/>
    </source>
</evidence>
<evidence type="ECO:0000313" key="2">
    <source>
        <dbReference type="Proteomes" id="UP000045545"/>
    </source>
</evidence>
<dbReference type="AlphaFoldDB" id="A0A0E3W3S1"/>
<dbReference type="Proteomes" id="UP000045545">
    <property type="component" value="Unassembled WGS sequence"/>
</dbReference>